<evidence type="ECO:0000256" key="1">
    <source>
        <dbReference type="ARBA" id="ARBA00001946"/>
    </source>
</evidence>
<dbReference type="EMBL" id="CMVM020000129">
    <property type="status" value="NOT_ANNOTATED_CDS"/>
    <property type="molecule type" value="Genomic_DNA"/>
</dbReference>
<dbReference type="PRINTS" id="PR01161">
    <property type="entry name" value="TUBULIN"/>
</dbReference>
<dbReference type="InterPro" id="IPR017975">
    <property type="entry name" value="Tubulin_CS"/>
</dbReference>
<dbReference type="GO" id="GO:0005200">
    <property type="term" value="F:structural constituent of cytoskeleton"/>
    <property type="evidence" value="ECO:0007669"/>
    <property type="project" value="InterPro"/>
</dbReference>
<accession>A0A8R1TU28</accession>
<keyword evidence="5 6" id="KW-0342">GTP-binding</keyword>
<dbReference type="Gene3D" id="3.30.1330.20">
    <property type="entry name" value="Tubulin/FtsZ, C-terminal domain"/>
    <property type="match status" value="1"/>
</dbReference>
<feature type="domain" description="Tubulin/FtsZ GTPase" evidence="7">
    <location>
        <begin position="47"/>
        <end position="244"/>
    </location>
</feature>
<keyword evidence="4 6" id="KW-0547">Nucleotide-binding</keyword>
<comment type="function">
    <text evidence="6">Tubulin is the major constituent of microtubules, a cylinder consisting of laterally associated linear protofilaments composed of alpha- and beta-tubulin heterodimers. Microtubules grow by the addition of GTP-tubulin dimers to the microtubule end, where a stabilizing cap forms. Below the cap, tubulin dimers are in GDP-bound state, owing to GTPase activity of alpha-tubulin.</text>
</comment>
<dbReference type="InterPro" id="IPR037103">
    <property type="entry name" value="Tubulin/FtsZ-like_C"/>
</dbReference>
<dbReference type="CDD" id="cd02187">
    <property type="entry name" value="beta_tubulin"/>
    <property type="match status" value="1"/>
</dbReference>
<name>A0A8R1TU28_ONCVO</name>
<dbReference type="PANTHER" id="PTHR11588">
    <property type="entry name" value="TUBULIN"/>
    <property type="match status" value="1"/>
</dbReference>
<dbReference type="Pfam" id="PF03953">
    <property type="entry name" value="Tubulin_C"/>
    <property type="match status" value="1"/>
</dbReference>
<dbReference type="PRINTS" id="PR01163">
    <property type="entry name" value="BETATUBULIN"/>
</dbReference>
<dbReference type="SUPFAM" id="SSF55307">
    <property type="entry name" value="Tubulin C-terminal domain-like"/>
    <property type="match status" value="1"/>
</dbReference>
<dbReference type="InterPro" id="IPR023123">
    <property type="entry name" value="Tubulin_C"/>
</dbReference>
<dbReference type="GO" id="GO:0005525">
    <property type="term" value="F:GTP binding"/>
    <property type="evidence" value="ECO:0007669"/>
    <property type="project" value="UniProtKB-UniRule"/>
</dbReference>
<dbReference type="AlphaFoldDB" id="A0A8R1TU28"/>
<dbReference type="SMART" id="SM00864">
    <property type="entry name" value="Tubulin"/>
    <property type="match status" value="1"/>
</dbReference>
<dbReference type="Gene3D" id="1.10.287.600">
    <property type="entry name" value="Helix hairpin bin"/>
    <property type="match status" value="1"/>
</dbReference>
<keyword evidence="3 6" id="KW-0493">Microtubule</keyword>
<evidence type="ECO:0000313" key="9">
    <source>
        <dbReference type="EnsemblMetazoa" id="OVOC4235.1"/>
    </source>
</evidence>
<evidence type="ECO:0000256" key="5">
    <source>
        <dbReference type="ARBA" id="ARBA00023134"/>
    </source>
</evidence>
<dbReference type="GO" id="GO:0005874">
    <property type="term" value="C:microtubule"/>
    <property type="evidence" value="ECO:0007669"/>
    <property type="project" value="UniProtKB-KW"/>
</dbReference>
<reference evidence="10" key="1">
    <citation type="submission" date="2013-10" db="EMBL/GenBank/DDBJ databases">
        <title>Genome sequencing of Onchocerca volvulus.</title>
        <authorList>
            <person name="Cotton J."/>
            <person name="Tsai J."/>
            <person name="Stanley E."/>
            <person name="Tracey A."/>
            <person name="Holroyd N."/>
            <person name="Lustigman S."/>
            <person name="Berriman M."/>
        </authorList>
    </citation>
    <scope>NUCLEOTIDE SEQUENCE</scope>
</reference>
<dbReference type="InterPro" id="IPR000217">
    <property type="entry name" value="Tubulin"/>
</dbReference>
<dbReference type="Pfam" id="PF00091">
    <property type="entry name" value="Tubulin"/>
    <property type="match status" value="1"/>
</dbReference>
<dbReference type="InterPro" id="IPR018316">
    <property type="entry name" value="Tubulin/FtsZ_2-layer-sand-dom"/>
</dbReference>
<dbReference type="GO" id="GO:0003924">
    <property type="term" value="F:GTPase activity"/>
    <property type="evidence" value="ECO:0007669"/>
    <property type="project" value="InterPro"/>
</dbReference>
<comment type="similarity">
    <text evidence="2 6">Belongs to the tubulin family.</text>
</comment>
<comment type="subunit">
    <text evidence="6">Dimer of alpha and beta chains. A typical microtubule is a hollow water-filled tube with an outer diameter of 25 nm and an inner diameter of 15 nM. Alpha-beta heterodimers associate head-to-tail to form protofilaments running lengthwise along the microtubule wall with the beta-tubulin subunit facing the microtubule plus end conferring a structural polarity. Microtubules usually have 13 protofilaments but different protofilament numbers can be found in some organisms and specialized cells.</text>
</comment>
<reference evidence="9" key="2">
    <citation type="submission" date="2022-06" db="UniProtKB">
        <authorList>
            <consortium name="EnsemblMetazoa"/>
        </authorList>
    </citation>
    <scope>IDENTIFICATION</scope>
</reference>
<feature type="domain" description="Tubulin/FtsZ 2-layer sandwich" evidence="8">
    <location>
        <begin position="246"/>
        <end position="384"/>
    </location>
</feature>
<dbReference type="PROSITE" id="PS00227">
    <property type="entry name" value="TUBULIN"/>
    <property type="match status" value="1"/>
</dbReference>
<evidence type="ECO:0000256" key="2">
    <source>
        <dbReference type="ARBA" id="ARBA00009636"/>
    </source>
</evidence>
<dbReference type="Gene3D" id="3.40.50.1440">
    <property type="entry name" value="Tubulin/FtsZ, GTPase domain"/>
    <property type="match status" value="1"/>
</dbReference>
<dbReference type="InterPro" id="IPR036525">
    <property type="entry name" value="Tubulin/FtsZ_GTPase_sf"/>
</dbReference>
<dbReference type="SMART" id="SM00865">
    <property type="entry name" value="Tubulin_C"/>
    <property type="match status" value="1"/>
</dbReference>
<sequence>MGGVVHIQVGQCGNNIGTKFWEIISDEHGIGPDGTYKGDSPIQLERIGVYFNETKEKRYFPRAILVDLEPEISDSLFSSNYRKLFRTDNFVFGKDSTSNLWPRGYYSEGRKFVGKVLDIVRKEAESSDYLQGFHLTHSLGGGTGSGLGSLLISRLNEHYAKRVISSFSVFPSAKVLSTAVDSYNTALSINELVENVHETFCMDNEALYDICLRKLEDSEPTNDDLNHLASMVMSGITSCLRFPGRWNLDKLAVNMTPYPKLHFLMPGFAPLAVCNTATSGSLKVNELIQQLFDARNMIAACNPRNGHCMVATAMFRGPMSMHELKARIVNAENMKSSLVAEWIPNNINLDLCKMPARKTAISGISGTFLGNTTAIKEVFIRIAKGFRAIFRKKAFLHLYKNEGMDDAEFIEAENTIKGLISEYQHCQNMDDENKDEAIGNQL</sequence>
<evidence type="ECO:0000259" key="8">
    <source>
        <dbReference type="SMART" id="SM00865"/>
    </source>
</evidence>
<evidence type="ECO:0000256" key="3">
    <source>
        <dbReference type="ARBA" id="ARBA00022701"/>
    </source>
</evidence>
<evidence type="ECO:0000259" key="7">
    <source>
        <dbReference type="SMART" id="SM00864"/>
    </source>
</evidence>
<dbReference type="GO" id="GO:0007017">
    <property type="term" value="P:microtubule-based process"/>
    <property type="evidence" value="ECO:0007669"/>
    <property type="project" value="InterPro"/>
</dbReference>
<protein>
    <recommendedName>
        <fullName evidence="6">Tubulin beta chain</fullName>
    </recommendedName>
</protein>
<evidence type="ECO:0000256" key="4">
    <source>
        <dbReference type="ARBA" id="ARBA00022741"/>
    </source>
</evidence>
<comment type="cofactor">
    <cofactor evidence="1">
        <name>Mg(2+)</name>
        <dbReference type="ChEBI" id="CHEBI:18420"/>
    </cofactor>
</comment>
<dbReference type="Proteomes" id="UP000024404">
    <property type="component" value="Unassembled WGS sequence"/>
</dbReference>
<dbReference type="InterPro" id="IPR003008">
    <property type="entry name" value="Tubulin_FtsZ_GTPase"/>
</dbReference>
<dbReference type="SUPFAM" id="SSF52490">
    <property type="entry name" value="Tubulin nucleotide-binding domain-like"/>
    <property type="match status" value="1"/>
</dbReference>
<dbReference type="InterPro" id="IPR008280">
    <property type="entry name" value="Tub_FtsZ_C"/>
</dbReference>
<keyword evidence="10" id="KW-1185">Reference proteome</keyword>
<dbReference type="EnsemblMetazoa" id="OVOC4235.1">
    <property type="protein sequence ID" value="OVOC4235.1"/>
    <property type="gene ID" value="WBGene00241044"/>
</dbReference>
<organism evidence="9 10">
    <name type="scientific">Onchocerca volvulus</name>
    <dbReference type="NCBI Taxonomy" id="6282"/>
    <lineage>
        <taxon>Eukaryota</taxon>
        <taxon>Metazoa</taxon>
        <taxon>Ecdysozoa</taxon>
        <taxon>Nematoda</taxon>
        <taxon>Chromadorea</taxon>
        <taxon>Rhabditida</taxon>
        <taxon>Spirurina</taxon>
        <taxon>Spiruromorpha</taxon>
        <taxon>Filarioidea</taxon>
        <taxon>Onchocercidae</taxon>
        <taxon>Onchocerca</taxon>
    </lineage>
</organism>
<evidence type="ECO:0000256" key="6">
    <source>
        <dbReference type="RuleBase" id="RU000352"/>
    </source>
</evidence>
<dbReference type="InterPro" id="IPR002453">
    <property type="entry name" value="Beta_tubulin"/>
</dbReference>
<evidence type="ECO:0000313" key="10">
    <source>
        <dbReference type="Proteomes" id="UP000024404"/>
    </source>
</evidence>
<proteinExistence type="inferred from homology"/>